<dbReference type="Gene3D" id="3.30.1520.10">
    <property type="entry name" value="Phox-like domain"/>
    <property type="match status" value="1"/>
</dbReference>
<dbReference type="GO" id="GO:0008061">
    <property type="term" value="F:chitin binding"/>
    <property type="evidence" value="ECO:0007669"/>
    <property type="project" value="InterPro"/>
</dbReference>
<evidence type="ECO:0000256" key="1">
    <source>
        <dbReference type="ARBA" id="ARBA00000822"/>
    </source>
</evidence>
<keyword evidence="3" id="KW-0146">Chitin degradation</keyword>
<keyword evidence="6" id="KW-0624">Polysaccharide degradation</keyword>
<reference evidence="11 12" key="1">
    <citation type="submission" date="2019-12" db="EMBL/GenBank/DDBJ databases">
        <authorList>
            <person name="Floudas D."/>
            <person name="Bentzer J."/>
            <person name="Ahren D."/>
            <person name="Johansson T."/>
            <person name="Persson P."/>
            <person name="Tunlid A."/>
        </authorList>
    </citation>
    <scope>NUCLEOTIDE SEQUENCE [LARGE SCALE GENOMIC DNA]</scope>
    <source>
        <strain evidence="11 12">CBS 102.39</strain>
    </source>
</reference>
<dbReference type="Gene3D" id="3.20.20.80">
    <property type="entry name" value="Glycosidases"/>
    <property type="match status" value="1"/>
</dbReference>
<keyword evidence="5 7" id="KW-0326">Glycosidase</keyword>
<evidence type="ECO:0000256" key="3">
    <source>
        <dbReference type="ARBA" id="ARBA00023024"/>
    </source>
</evidence>
<dbReference type="InterPro" id="IPR001223">
    <property type="entry name" value="Glyco_hydro18_cat"/>
</dbReference>
<dbReference type="GO" id="GO:0035091">
    <property type="term" value="F:phosphatidylinositol binding"/>
    <property type="evidence" value="ECO:0007669"/>
    <property type="project" value="InterPro"/>
</dbReference>
<accession>A0A8H4QK69</accession>
<dbReference type="InterPro" id="IPR050314">
    <property type="entry name" value="Glycosyl_Hydrlase_18"/>
</dbReference>
<name>A0A8H4QK69_9AGAR</name>
<dbReference type="Proteomes" id="UP000521872">
    <property type="component" value="Unassembled WGS sequence"/>
</dbReference>
<evidence type="ECO:0000256" key="8">
    <source>
        <dbReference type="RuleBase" id="RU004453"/>
    </source>
</evidence>
<dbReference type="InterPro" id="IPR001579">
    <property type="entry name" value="Glyco_hydro_18_chit_AS"/>
</dbReference>
<dbReference type="Pfam" id="PF00704">
    <property type="entry name" value="Glyco_hydro_18"/>
    <property type="match status" value="1"/>
</dbReference>
<organism evidence="11 12">
    <name type="scientific">Agrocybe pediades</name>
    <dbReference type="NCBI Taxonomy" id="84607"/>
    <lineage>
        <taxon>Eukaryota</taxon>
        <taxon>Fungi</taxon>
        <taxon>Dikarya</taxon>
        <taxon>Basidiomycota</taxon>
        <taxon>Agaricomycotina</taxon>
        <taxon>Agaricomycetes</taxon>
        <taxon>Agaricomycetidae</taxon>
        <taxon>Agaricales</taxon>
        <taxon>Agaricineae</taxon>
        <taxon>Strophariaceae</taxon>
        <taxon>Agrocybe</taxon>
    </lineage>
</organism>
<evidence type="ECO:0000313" key="12">
    <source>
        <dbReference type="Proteomes" id="UP000521872"/>
    </source>
</evidence>
<dbReference type="PANTHER" id="PTHR11177">
    <property type="entry name" value="CHITINASE"/>
    <property type="match status" value="1"/>
</dbReference>
<dbReference type="GO" id="GO:0006032">
    <property type="term" value="P:chitin catabolic process"/>
    <property type="evidence" value="ECO:0007669"/>
    <property type="project" value="UniProtKB-KW"/>
</dbReference>
<evidence type="ECO:0000259" key="9">
    <source>
        <dbReference type="PROSITE" id="PS50195"/>
    </source>
</evidence>
<dbReference type="PROSITE" id="PS51910">
    <property type="entry name" value="GH18_2"/>
    <property type="match status" value="1"/>
</dbReference>
<dbReference type="Gene3D" id="3.10.50.10">
    <property type="match status" value="1"/>
</dbReference>
<comment type="caution">
    <text evidence="11">The sequence shown here is derived from an EMBL/GenBank/DDBJ whole genome shotgun (WGS) entry which is preliminary data.</text>
</comment>
<dbReference type="InterPro" id="IPR036871">
    <property type="entry name" value="PX_dom_sf"/>
</dbReference>
<gene>
    <name evidence="11" type="ORF">D9613_003972</name>
</gene>
<evidence type="ECO:0008006" key="13">
    <source>
        <dbReference type="Google" id="ProtNLM"/>
    </source>
</evidence>
<dbReference type="InterPro" id="IPR011583">
    <property type="entry name" value="Chitinase_II/V-like_cat"/>
</dbReference>
<dbReference type="InterPro" id="IPR017853">
    <property type="entry name" value="GH"/>
</dbReference>
<evidence type="ECO:0000313" key="11">
    <source>
        <dbReference type="EMBL" id="KAF4612443.1"/>
    </source>
</evidence>
<keyword evidence="2 7" id="KW-0378">Hydrolase</keyword>
<keyword evidence="4" id="KW-0119">Carbohydrate metabolism</keyword>
<dbReference type="InterPro" id="IPR029070">
    <property type="entry name" value="Chitinase_insertion_sf"/>
</dbReference>
<keyword evidence="12" id="KW-1185">Reference proteome</keyword>
<evidence type="ECO:0000256" key="6">
    <source>
        <dbReference type="ARBA" id="ARBA00023326"/>
    </source>
</evidence>
<evidence type="ECO:0000256" key="7">
    <source>
        <dbReference type="RuleBase" id="RU000489"/>
    </source>
</evidence>
<dbReference type="Pfam" id="PF00787">
    <property type="entry name" value="PX"/>
    <property type="match status" value="1"/>
</dbReference>
<evidence type="ECO:0000259" key="10">
    <source>
        <dbReference type="PROSITE" id="PS51910"/>
    </source>
</evidence>
<proteinExistence type="inferred from homology"/>
<dbReference type="SMART" id="SM00636">
    <property type="entry name" value="Glyco_18"/>
    <property type="match status" value="1"/>
</dbReference>
<protein>
    <recommendedName>
        <fullName evidence="13">Chitinase</fullName>
    </recommendedName>
</protein>
<sequence length="570" mass="61562">MTATVLIANHTTASTPRPHIVYTVEVTSDGKEFTLQKRYSEFVALHEGLKDPFNLPPKRLLSTTFIPSAWVDDQLIAERKIGLAEYLYDVLSSEKYKDRSLVWEFLSGTPQTSERDMKYNLEDSLPSTLTRKKALELTSGNLDGEVNAQAVMLAAAYYPDWSASARPPEGLDFSKFDILFFAFGTPSSSNTLNVSSGSQAILKRLVSAARGSGYGTRVVISIGGWGGCYYFSQAASTAANRTKFVASIGSFVNTFNLDGVDLDWEFPNSAGAGQPYSAADSANLLSLFKALRVSLGMCLFITRSLLRTNLISTGPCKIISAAVSHTPWLGSNGRPLTDVSAYAKEMDYICIMNYDVWGASSTPGPNAPMADLCKTSKQPTASAAGALAAWSAAKFPASKMLLGIALYGYVSKSSKTVLTGSSMPSPEMVFLHKEEKESGDGKVITSFLNGAHPNTGEPDGEMKAMASLTGWWGKQIPFNEIVKAGALQKRSDGNYGQAGGFTMGWDDCSNTPYLFNQSQTTVVTYDDTWSITDKAKLAKSSGMAGCFTWSLDQDDGYTLHNAMRKGLGLK</sequence>
<dbReference type="AlphaFoldDB" id="A0A8H4QK69"/>
<feature type="domain" description="GH18" evidence="10">
    <location>
        <begin position="152"/>
        <end position="570"/>
    </location>
</feature>
<evidence type="ECO:0000256" key="2">
    <source>
        <dbReference type="ARBA" id="ARBA00022801"/>
    </source>
</evidence>
<dbReference type="PROSITE" id="PS50195">
    <property type="entry name" value="PX"/>
    <property type="match status" value="1"/>
</dbReference>
<dbReference type="SUPFAM" id="SSF51445">
    <property type="entry name" value="(Trans)glycosidases"/>
    <property type="match status" value="1"/>
</dbReference>
<dbReference type="GO" id="GO:0008843">
    <property type="term" value="F:endochitinase activity"/>
    <property type="evidence" value="ECO:0007669"/>
    <property type="project" value="UniProtKB-EC"/>
</dbReference>
<evidence type="ECO:0000256" key="5">
    <source>
        <dbReference type="ARBA" id="ARBA00023295"/>
    </source>
</evidence>
<feature type="domain" description="PX" evidence="9">
    <location>
        <begin position="1"/>
        <end position="113"/>
    </location>
</feature>
<comment type="catalytic activity">
    <reaction evidence="1">
        <text>Random endo-hydrolysis of N-acetyl-beta-D-glucosaminide (1-&gt;4)-beta-linkages in chitin and chitodextrins.</text>
        <dbReference type="EC" id="3.2.1.14"/>
    </reaction>
</comment>
<evidence type="ECO:0000256" key="4">
    <source>
        <dbReference type="ARBA" id="ARBA00023277"/>
    </source>
</evidence>
<dbReference type="GO" id="GO:0000272">
    <property type="term" value="P:polysaccharide catabolic process"/>
    <property type="evidence" value="ECO:0007669"/>
    <property type="project" value="UniProtKB-KW"/>
</dbReference>
<dbReference type="SUPFAM" id="SSF64268">
    <property type="entry name" value="PX domain"/>
    <property type="match status" value="1"/>
</dbReference>
<comment type="similarity">
    <text evidence="8">Belongs to the glycosyl hydrolase 18 family.</text>
</comment>
<dbReference type="InterPro" id="IPR001683">
    <property type="entry name" value="PX_dom"/>
</dbReference>
<dbReference type="EMBL" id="JAACJL010000057">
    <property type="protein sequence ID" value="KAF4612443.1"/>
    <property type="molecule type" value="Genomic_DNA"/>
</dbReference>
<dbReference type="PANTHER" id="PTHR11177:SF317">
    <property type="entry name" value="CHITINASE 12-RELATED"/>
    <property type="match status" value="1"/>
</dbReference>
<dbReference type="PROSITE" id="PS01095">
    <property type="entry name" value="GH18_1"/>
    <property type="match status" value="1"/>
</dbReference>
<dbReference type="GO" id="GO:0005576">
    <property type="term" value="C:extracellular region"/>
    <property type="evidence" value="ECO:0007669"/>
    <property type="project" value="TreeGrafter"/>
</dbReference>